<gene>
    <name evidence="4" type="ORF">MsAg5_09570</name>
</gene>
<feature type="transmembrane region" description="Helical" evidence="2">
    <location>
        <begin position="211"/>
        <end position="240"/>
    </location>
</feature>
<comment type="caution">
    <text evidence="4">The sequence shown here is derived from an EMBL/GenBank/DDBJ whole genome shotgun (WGS) entry which is preliminary data.</text>
</comment>
<reference evidence="4" key="1">
    <citation type="submission" date="2023-06" db="EMBL/GenBank/DDBJ databases">
        <title>Genome sequence of Methanosarcinaceae archaeon Ag5.</title>
        <authorList>
            <person name="Protasov E."/>
            <person name="Platt K."/>
            <person name="Poehlein A."/>
            <person name="Daniel R."/>
            <person name="Brune A."/>
        </authorList>
    </citation>
    <scope>NUCLEOTIDE SEQUENCE</scope>
    <source>
        <strain evidence="4">Ag5</strain>
    </source>
</reference>
<dbReference type="EMBL" id="JAWDKD010000018">
    <property type="protein sequence ID" value="MDV0447083.1"/>
    <property type="molecule type" value="Genomic_DNA"/>
</dbReference>
<feature type="compositionally biased region" description="Acidic residues" evidence="1">
    <location>
        <begin position="334"/>
        <end position="343"/>
    </location>
</feature>
<sequence length="343" mass="38652">MESISDIITNGYHTLKKNQSLVAPLLIFFVVYFIFNAIFQVISMFLGIGVSFTGSYSAVMVLMTIIWIISLVVTLLLTAYFEAGAIGLARDATATGKVKWSDMWTYGKQYYVRLFLAQIVLAVISLVCILFFIPFIYEAVKYSGFYDPLGTHSTAMIAYLMLGLLLTLVYSIVISLIFYFVSYAIVIDNLSVTDSFKKSYKLFREYPGKIISFFLALIAIIILIAIVFVVGFVILALFFISPILAIIGILLMLVLYLIFIVVLILFAVLATIWETRLYMVLTGKPIFGTETELHRDTSQQHLAEMRAEEEKETATVPKTDAESQTETQTQIKTDDEEESELNN</sequence>
<feature type="transmembrane region" description="Helical" evidence="2">
    <location>
        <begin position="21"/>
        <end position="50"/>
    </location>
</feature>
<feature type="compositionally biased region" description="Basic and acidic residues" evidence="1">
    <location>
        <begin position="298"/>
        <end position="313"/>
    </location>
</feature>
<evidence type="ECO:0000256" key="2">
    <source>
        <dbReference type="SAM" id="Phobius"/>
    </source>
</evidence>
<dbReference type="Pfam" id="PF25231">
    <property type="entry name" value="DUF7847"/>
    <property type="match status" value="1"/>
</dbReference>
<accession>A0AAE4SDZ1</accession>
<evidence type="ECO:0000313" key="5">
    <source>
        <dbReference type="Proteomes" id="UP001271789"/>
    </source>
</evidence>
<feature type="transmembrane region" description="Helical" evidence="2">
    <location>
        <begin position="246"/>
        <end position="273"/>
    </location>
</feature>
<keyword evidence="2" id="KW-1133">Transmembrane helix</keyword>
<feature type="domain" description="DUF7847" evidence="3">
    <location>
        <begin position="4"/>
        <end position="204"/>
    </location>
</feature>
<protein>
    <recommendedName>
        <fullName evidence="3">DUF7847 domain-containing protein</fullName>
    </recommendedName>
</protein>
<organism evidence="4 5">
    <name type="scientific">Methanolapillus africanus</name>
    <dbReference type="NCBI Taxonomy" id="3028297"/>
    <lineage>
        <taxon>Archaea</taxon>
        <taxon>Methanobacteriati</taxon>
        <taxon>Methanobacteriota</taxon>
        <taxon>Stenosarchaea group</taxon>
        <taxon>Methanomicrobia</taxon>
        <taxon>Methanosarcinales</taxon>
        <taxon>Methanosarcinaceae</taxon>
        <taxon>Methanolapillus</taxon>
    </lineage>
</organism>
<feature type="transmembrane region" description="Helical" evidence="2">
    <location>
        <begin position="56"/>
        <end position="89"/>
    </location>
</feature>
<feature type="transmembrane region" description="Helical" evidence="2">
    <location>
        <begin position="157"/>
        <end position="190"/>
    </location>
</feature>
<evidence type="ECO:0000259" key="3">
    <source>
        <dbReference type="Pfam" id="PF25231"/>
    </source>
</evidence>
<feature type="region of interest" description="Disordered" evidence="1">
    <location>
        <begin position="298"/>
        <end position="343"/>
    </location>
</feature>
<feature type="transmembrane region" description="Helical" evidence="2">
    <location>
        <begin position="110"/>
        <end position="137"/>
    </location>
</feature>
<dbReference type="RefSeq" id="WP_338099501.1">
    <property type="nucleotide sequence ID" value="NZ_JAWDKD010000018.1"/>
</dbReference>
<keyword evidence="5" id="KW-1185">Reference proteome</keyword>
<feature type="compositionally biased region" description="Polar residues" evidence="1">
    <location>
        <begin position="322"/>
        <end position="331"/>
    </location>
</feature>
<keyword evidence="2" id="KW-0812">Transmembrane</keyword>
<dbReference type="AlphaFoldDB" id="A0AAE4SDZ1"/>
<name>A0AAE4SDZ1_9EURY</name>
<evidence type="ECO:0000313" key="4">
    <source>
        <dbReference type="EMBL" id="MDV0447083.1"/>
    </source>
</evidence>
<keyword evidence="2" id="KW-0472">Membrane</keyword>
<dbReference type="InterPro" id="IPR057169">
    <property type="entry name" value="DUF7847"/>
</dbReference>
<evidence type="ECO:0000256" key="1">
    <source>
        <dbReference type="SAM" id="MobiDB-lite"/>
    </source>
</evidence>
<proteinExistence type="predicted"/>
<dbReference type="Proteomes" id="UP001271789">
    <property type="component" value="Unassembled WGS sequence"/>
</dbReference>